<dbReference type="InterPro" id="IPR003593">
    <property type="entry name" value="AAA+_ATPase"/>
</dbReference>
<feature type="domain" description="ABC transporter" evidence="5">
    <location>
        <begin position="27"/>
        <end position="257"/>
    </location>
</feature>
<evidence type="ECO:0000256" key="2">
    <source>
        <dbReference type="ARBA" id="ARBA00022448"/>
    </source>
</evidence>
<sequence length="328" mass="36144">MTNMSHIQSAPNRIAVHKASAAAEPLLEVTGLSKSYGRKQALQNVSFTLKEGSSFGFLGPNGAGKSTTMKILTGVVKPDQGSVKLFGEEIDSNPGAASRYIGYVPQEITLYERLSAWDNLEFFGQAYGVRGAELRKRMKEVLEQTGLLDRAKEEIRTFSGGMKRRINIAAALLHRPQLLIMDEPTVGIDPQSRNHIFDLIRGLNRDGVTVIYSTHYMEEVEALCDEVAIMDQGMVKAQAPLGELLGRYASQAIYIEAAGMPKPQIAPGITSVRKEGSGWVLETEQAEHMIKLLITECSKHNWNVKKLEVIRPSLEDVFLTVTGTALRD</sequence>
<dbReference type="Gene3D" id="3.40.50.300">
    <property type="entry name" value="P-loop containing nucleotide triphosphate hydrolases"/>
    <property type="match status" value="1"/>
</dbReference>
<comment type="similarity">
    <text evidence="1">Belongs to the ABC transporter superfamily.</text>
</comment>
<dbReference type="Pfam" id="PF00005">
    <property type="entry name" value="ABC_tran"/>
    <property type="match status" value="1"/>
</dbReference>
<dbReference type="GO" id="GO:0005524">
    <property type="term" value="F:ATP binding"/>
    <property type="evidence" value="ECO:0007669"/>
    <property type="project" value="UniProtKB-KW"/>
</dbReference>
<keyword evidence="7" id="KW-1185">Reference proteome</keyword>
<dbReference type="SMART" id="SM00382">
    <property type="entry name" value="AAA"/>
    <property type="match status" value="1"/>
</dbReference>
<dbReference type="PANTHER" id="PTHR42711">
    <property type="entry name" value="ABC TRANSPORTER ATP-BINDING PROTEIN"/>
    <property type="match status" value="1"/>
</dbReference>
<reference evidence="6 7" key="1">
    <citation type="submission" date="2023-07" db="EMBL/GenBank/DDBJ databases">
        <title>Paenibacillus sp. JX-17 nov. isolated from soil.</title>
        <authorList>
            <person name="Wan Y."/>
            <person name="Liu B."/>
        </authorList>
    </citation>
    <scope>NUCLEOTIDE SEQUENCE [LARGE SCALE GENOMIC DNA]</scope>
    <source>
        <strain evidence="6 7">JX-17</strain>
    </source>
</reference>
<dbReference type="InterPro" id="IPR017871">
    <property type="entry name" value="ABC_transporter-like_CS"/>
</dbReference>
<dbReference type="PROSITE" id="PS00211">
    <property type="entry name" value="ABC_TRANSPORTER_1"/>
    <property type="match status" value="1"/>
</dbReference>
<evidence type="ECO:0000313" key="7">
    <source>
        <dbReference type="Proteomes" id="UP001240171"/>
    </source>
</evidence>
<dbReference type="RefSeq" id="WP_305024171.1">
    <property type="nucleotide sequence ID" value="NZ_JAUQTB010000005.1"/>
</dbReference>
<evidence type="ECO:0000256" key="1">
    <source>
        <dbReference type="ARBA" id="ARBA00005417"/>
    </source>
</evidence>
<dbReference type="SUPFAM" id="SSF52540">
    <property type="entry name" value="P-loop containing nucleoside triphosphate hydrolases"/>
    <property type="match status" value="1"/>
</dbReference>
<accession>A0ABT9CDN1</accession>
<evidence type="ECO:0000259" key="5">
    <source>
        <dbReference type="PROSITE" id="PS50893"/>
    </source>
</evidence>
<organism evidence="6 7">
    <name type="scientific">Paenibacillus lacisoli</name>
    <dbReference type="NCBI Taxonomy" id="3064525"/>
    <lineage>
        <taxon>Bacteria</taxon>
        <taxon>Bacillati</taxon>
        <taxon>Bacillota</taxon>
        <taxon>Bacilli</taxon>
        <taxon>Bacillales</taxon>
        <taxon>Paenibacillaceae</taxon>
        <taxon>Paenibacillus</taxon>
    </lineage>
</organism>
<evidence type="ECO:0000256" key="3">
    <source>
        <dbReference type="ARBA" id="ARBA00022741"/>
    </source>
</evidence>
<proteinExistence type="inferred from homology"/>
<dbReference type="InterPro" id="IPR003439">
    <property type="entry name" value="ABC_transporter-like_ATP-bd"/>
</dbReference>
<dbReference type="InterPro" id="IPR025302">
    <property type="entry name" value="DrrA1/2-like_C"/>
</dbReference>
<evidence type="ECO:0000313" key="6">
    <source>
        <dbReference type="EMBL" id="MDO7906970.1"/>
    </source>
</evidence>
<name>A0ABT9CDN1_9BACL</name>
<dbReference type="PROSITE" id="PS50893">
    <property type="entry name" value="ABC_TRANSPORTER_2"/>
    <property type="match status" value="1"/>
</dbReference>
<keyword evidence="3" id="KW-0547">Nucleotide-binding</keyword>
<gene>
    <name evidence="6" type="ORF">Q5741_11140</name>
</gene>
<dbReference type="Proteomes" id="UP001240171">
    <property type="component" value="Unassembled WGS sequence"/>
</dbReference>
<evidence type="ECO:0000256" key="4">
    <source>
        <dbReference type="ARBA" id="ARBA00022840"/>
    </source>
</evidence>
<keyword evidence="4 6" id="KW-0067">ATP-binding</keyword>
<dbReference type="InterPro" id="IPR027417">
    <property type="entry name" value="P-loop_NTPase"/>
</dbReference>
<dbReference type="Pfam" id="PF13732">
    <property type="entry name" value="DrrA1-3_C"/>
    <property type="match status" value="1"/>
</dbReference>
<keyword evidence="2" id="KW-0813">Transport</keyword>
<dbReference type="InterPro" id="IPR050763">
    <property type="entry name" value="ABC_transporter_ATP-binding"/>
</dbReference>
<comment type="caution">
    <text evidence="6">The sequence shown here is derived from an EMBL/GenBank/DDBJ whole genome shotgun (WGS) entry which is preliminary data.</text>
</comment>
<dbReference type="PANTHER" id="PTHR42711:SF5">
    <property type="entry name" value="ABC TRANSPORTER ATP-BINDING PROTEIN NATA"/>
    <property type="match status" value="1"/>
</dbReference>
<dbReference type="EMBL" id="JAUQTB010000005">
    <property type="protein sequence ID" value="MDO7906970.1"/>
    <property type="molecule type" value="Genomic_DNA"/>
</dbReference>
<protein>
    <submittedName>
        <fullName evidence="6">ABC transporter ATP-binding protein</fullName>
    </submittedName>
</protein>